<dbReference type="Gene3D" id="3.30.420.10">
    <property type="entry name" value="Ribonuclease H-like superfamily/Ribonuclease H"/>
    <property type="match status" value="1"/>
</dbReference>
<evidence type="ECO:0000313" key="2">
    <source>
        <dbReference type="EMBL" id="KAJ4972058.1"/>
    </source>
</evidence>
<evidence type="ECO:0000313" key="3">
    <source>
        <dbReference type="Proteomes" id="UP001141806"/>
    </source>
</evidence>
<protein>
    <recommendedName>
        <fullName evidence="1">RNase H type-1 domain-containing protein</fullName>
    </recommendedName>
</protein>
<name>A0A9Q0QU69_9MAGN</name>
<proteinExistence type="predicted"/>
<dbReference type="InterPro" id="IPR012337">
    <property type="entry name" value="RNaseH-like_sf"/>
</dbReference>
<accession>A0A9Q0QU69</accession>
<dbReference type="Pfam" id="PF13456">
    <property type="entry name" value="RVT_3"/>
    <property type="match status" value="1"/>
</dbReference>
<keyword evidence="3" id="KW-1185">Reference proteome</keyword>
<dbReference type="GO" id="GO:0004523">
    <property type="term" value="F:RNA-DNA hybrid ribonuclease activity"/>
    <property type="evidence" value="ECO:0007669"/>
    <property type="project" value="InterPro"/>
</dbReference>
<evidence type="ECO:0000259" key="1">
    <source>
        <dbReference type="Pfam" id="PF13456"/>
    </source>
</evidence>
<dbReference type="SUPFAM" id="SSF53098">
    <property type="entry name" value="Ribonuclease H-like"/>
    <property type="match status" value="1"/>
</dbReference>
<gene>
    <name evidence="2" type="ORF">NE237_005157</name>
</gene>
<dbReference type="InterPro" id="IPR036397">
    <property type="entry name" value="RNaseH_sf"/>
</dbReference>
<dbReference type="AlphaFoldDB" id="A0A9Q0QU69"/>
<feature type="domain" description="RNase H type-1" evidence="1">
    <location>
        <begin position="3"/>
        <end position="124"/>
    </location>
</feature>
<organism evidence="2 3">
    <name type="scientific">Protea cynaroides</name>
    <dbReference type="NCBI Taxonomy" id="273540"/>
    <lineage>
        <taxon>Eukaryota</taxon>
        <taxon>Viridiplantae</taxon>
        <taxon>Streptophyta</taxon>
        <taxon>Embryophyta</taxon>
        <taxon>Tracheophyta</taxon>
        <taxon>Spermatophyta</taxon>
        <taxon>Magnoliopsida</taxon>
        <taxon>Proteales</taxon>
        <taxon>Proteaceae</taxon>
        <taxon>Protea</taxon>
    </lineage>
</organism>
<comment type="caution">
    <text evidence="2">The sequence shown here is derived from an EMBL/GenBank/DDBJ whole genome shotgun (WGS) entry which is preliminary data.</text>
</comment>
<dbReference type="InterPro" id="IPR044730">
    <property type="entry name" value="RNase_H-like_dom_plant"/>
</dbReference>
<dbReference type="CDD" id="cd06222">
    <property type="entry name" value="RNase_H_like"/>
    <property type="match status" value="1"/>
</dbReference>
<dbReference type="Proteomes" id="UP001141806">
    <property type="component" value="Unassembled WGS sequence"/>
</dbReference>
<dbReference type="PANTHER" id="PTHR47074">
    <property type="entry name" value="BNAC02G40300D PROTEIN"/>
    <property type="match status" value="1"/>
</dbReference>
<dbReference type="PANTHER" id="PTHR47074:SF11">
    <property type="entry name" value="REVERSE TRANSCRIPTASE-LIKE PROTEIN"/>
    <property type="match status" value="1"/>
</dbReference>
<reference evidence="2" key="1">
    <citation type="journal article" date="2023" name="Plant J.">
        <title>The genome of the king protea, Protea cynaroides.</title>
        <authorList>
            <person name="Chang J."/>
            <person name="Duong T.A."/>
            <person name="Schoeman C."/>
            <person name="Ma X."/>
            <person name="Roodt D."/>
            <person name="Barker N."/>
            <person name="Li Z."/>
            <person name="Van de Peer Y."/>
            <person name="Mizrachi E."/>
        </authorList>
    </citation>
    <scope>NUCLEOTIDE SEQUENCE</scope>
    <source>
        <tissue evidence="2">Young leaves</tissue>
    </source>
</reference>
<dbReference type="InterPro" id="IPR052929">
    <property type="entry name" value="RNase_H-like_EbsB-rel"/>
</dbReference>
<dbReference type="GO" id="GO:0003676">
    <property type="term" value="F:nucleic acid binding"/>
    <property type="evidence" value="ECO:0007669"/>
    <property type="project" value="InterPro"/>
</dbReference>
<dbReference type="EMBL" id="JAMYWD010000005">
    <property type="protein sequence ID" value="KAJ4972058.1"/>
    <property type="molecule type" value="Genomic_DNA"/>
</dbReference>
<dbReference type="InterPro" id="IPR002156">
    <property type="entry name" value="RNaseH_domain"/>
</dbReference>
<dbReference type="OrthoDB" id="1108672at2759"/>
<sequence length="142" mass="15859">MINTDACFLEDTQKGGIGFRWVLYGDQLSKVVSREWTFRSAFEGKALAIREAMLLALEEVYDLLMVKLDGNKLIDILSSGGNGACNSVSSIVRDTLYLAAKCKIYNFSFIPRDGNYIAHFLARKVTTVSESVSWPLQDLSHL</sequence>